<dbReference type="InterPro" id="IPR017972">
    <property type="entry name" value="Cyt_P450_CS"/>
</dbReference>
<dbReference type="GO" id="GO:0016651">
    <property type="term" value="F:oxidoreductase activity, acting on NAD(P)H"/>
    <property type="evidence" value="ECO:0007669"/>
    <property type="project" value="InterPro"/>
</dbReference>
<dbReference type="STRING" id="2512241.A0A553IF60"/>
<dbReference type="GO" id="GO:0020037">
    <property type="term" value="F:heme binding"/>
    <property type="evidence" value="ECO:0007669"/>
    <property type="project" value="InterPro"/>
</dbReference>
<reference evidence="8" key="1">
    <citation type="submission" date="2019-06" db="EMBL/GenBank/DDBJ databases">
        <title>Draft genome sequence of the griseofulvin-producing fungus Xylaria cubensis strain G536.</title>
        <authorList>
            <person name="Mead M.E."/>
            <person name="Raja H.A."/>
            <person name="Steenwyk J.L."/>
            <person name="Knowles S.L."/>
            <person name="Oberlies N.H."/>
            <person name="Rokas A."/>
        </authorList>
    </citation>
    <scope>NUCLEOTIDE SEQUENCE [LARGE SCALE GENOMIC DNA]</scope>
    <source>
        <strain evidence="8">G536</strain>
    </source>
</reference>
<dbReference type="SUPFAM" id="SSF50129">
    <property type="entry name" value="GroES-like"/>
    <property type="match status" value="1"/>
</dbReference>
<proteinExistence type="inferred from homology"/>
<dbReference type="PANTHER" id="PTHR45348">
    <property type="entry name" value="HYPOTHETICAL OXIDOREDUCTASE (EUROFUNG)"/>
    <property type="match status" value="1"/>
</dbReference>
<dbReference type="InterPro" id="IPR047122">
    <property type="entry name" value="Trans-enoyl_RdTase-like"/>
</dbReference>
<evidence type="ECO:0000259" key="6">
    <source>
        <dbReference type="SMART" id="SM00829"/>
    </source>
</evidence>
<dbReference type="Gene3D" id="3.40.50.720">
    <property type="entry name" value="NAD(P)-binding Rossmann-like Domain"/>
    <property type="match status" value="1"/>
</dbReference>
<comment type="cofactor">
    <cofactor evidence="5">
        <name>heme</name>
        <dbReference type="ChEBI" id="CHEBI:30413"/>
    </cofactor>
</comment>
<dbReference type="Pfam" id="PF00067">
    <property type="entry name" value="p450"/>
    <property type="match status" value="1"/>
</dbReference>
<keyword evidence="4 5" id="KW-0408">Iron</keyword>
<dbReference type="SUPFAM" id="SSF48264">
    <property type="entry name" value="Cytochrome P450"/>
    <property type="match status" value="1"/>
</dbReference>
<dbReference type="SMART" id="SM00829">
    <property type="entry name" value="PKS_ER"/>
    <property type="match status" value="1"/>
</dbReference>
<evidence type="ECO:0000256" key="3">
    <source>
        <dbReference type="ARBA" id="ARBA00023002"/>
    </source>
</evidence>
<dbReference type="PANTHER" id="PTHR45348:SF2">
    <property type="entry name" value="ZINC-TYPE ALCOHOL DEHYDROGENASE-LIKE PROTEIN C2E1P3.01"/>
    <property type="match status" value="1"/>
</dbReference>
<dbReference type="Pfam" id="PF00107">
    <property type="entry name" value="ADH_zinc_N"/>
    <property type="match status" value="1"/>
</dbReference>
<comment type="caution">
    <text evidence="7">The sequence shown here is derived from an EMBL/GenBank/DDBJ whole genome shotgun (WGS) entry which is preliminary data.</text>
</comment>
<dbReference type="InterPro" id="IPR013154">
    <property type="entry name" value="ADH-like_N"/>
</dbReference>
<evidence type="ECO:0000256" key="1">
    <source>
        <dbReference type="ARBA" id="ARBA00008072"/>
    </source>
</evidence>
<dbReference type="InterPro" id="IPR020843">
    <property type="entry name" value="ER"/>
</dbReference>
<gene>
    <name evidence="7" type="ORF">FHL15_000169</name>
</gene>
<accession>A0A553IF60</accession>
<dbReference type="Proteomes" id="UP000319160">
    <property type="component" value="Unassembled WGS sequence"/>
</dbReference>
<evidence type="ECO:0000256" key="4">
    <source>
        <dbReference type="ARBA" id="ARBA00023004"/>
    </source>
</evidence>
<dbReference type="Gene3D" id="1.10.630.10">
    <property type="entry name" value="Cytochrome P450"/>
    <property type="match status" value="1"/>
</dbReference>
<feature type="domain" description="Enoyl reductase (ER)" evidence="6">
    <location>
        <begin position="10"/>
        <end position="355"/>
    </location>
</feature>
<evidence type="ECO:0000313" key="8">
    <source>
        <dbReference type="Proteomes" id="UP000319160"/>
    </source>
</evidence>
<dbReference type="OrthoDB" id="3934656at2759"/>
<dbReference type="PROSITE" id="PS00086">
    <property type="entry name" value="CYTOCHROME_P450"/>
    <property type="match status" value="1"/>
</dbReference>
<evidence type="ECO:0000313" key="7">
    <source>
        <dbReference type="EMBL" id="TRX98827.1"/>
    </source>
</evidence>
<dbReference type="GO" id="GO:0004497">
    <property type="term" value="F:monooxygenase activity"/>
    <property type="evidence" value="ECO:0007669"/>
    <property type="project" value="InterPro"/>
</dbReference>
<dbReference type="PRINTS" id="PR00463">
    <property type="entry name" value="EP450I"/>
</dbReference>
<dbReference type="InterPro" id="IPR001128">
    <property type="entry name" value="Cyt_P450"/>
</dbReference>
<name>A0A553IF60_9PEZI</name>
<dbReference type="InterPro" id="IPR036291">
    <property type="entry name" value="NAD(P)-bd_dom_sf"/>
</dbReference>
<dbReference type="GO" id="GO:0016705">
    <property type="term" value="F:oxidoreductase activity, acting on paired donors, with incorporation or reduction of molecular oxygen"/>
    <property type="evidence" value="ECO:0007669"/>
    <property type="project" value="InterPro"/>
</dbReference>
<dbReference type="InterPro" id="IPR002401">
    <property type="entry name" value="Cyt_P450_E_grp-I"/>
</dbReference>
<dbReference type="CDD" id="cd11060">
    <property type="entry name" value="CYP57A1-like"/>
    <property type="match status" value="1"/>
</dbReference>
<dbReference type="Pfam" id="PF08240">
    <property type="entry name" value="ADH_N"/>
    <property type="match status" value="1"/>
</dbReference>
<keyword evidence="5" id="KW-0349">Heme</keyword>
<dbReference type="CDD" id="cd08249">
    <property type="entry name" value="enoyl_reductase_like"/>
    <property type="match status" value="1"/>
</dbReference>
<dbReference type="Gene3D" id="3.90.180.10">
    <property type="entry name" value="Medium-chain alcohol dehydrogenases, catalytic domain"/>
    <property type="match status" value="1"/>
</dbReference>
<evidence type="ECO:0000256" key="2">
    <source>
        <dbReference type="ARBA" id="ARBA00022723"/>
    </source>
</evidence>
<dbReference type="PRINTS" id="PR00385">
    <property type="entry name" value="P450"/>
</dbReference>
<evidence type="ECO:0000256" key="5">
    <source>
        <dbReference type="PIRSR" id="PIRSR602401-1"/>
    </source>
</evidence>
<dbReference type="InterPro" id="IPR036396">
    <property type="entry name" value="Cyt_P450_sf"/>
</dbReference>
<organism evidence="7 8">
    <name type="scientific">Xylaria flabelliformis</name>
    <dbReference type="NCBI Taxonomy" id="2512241"/>
    <lineage>
        <taxon>Eukaryota</taxon>
        <taxon>Fungi</taxon>
        <taxon>Dikarya</taxon>
        <taxon>Ascomycota</taxon>
        <taxon>Pezizomycotina</taxon>
        <taxon>Sordariomycetes</taxon>
        <taxon>Xylariomycetidae</taxon>
        <taxon>Xylariales</taxon>
        <taxon>Xylariaceae</taxon>
        <taxon>Xylaria</taxon>
    </lineage>
</organism>
<protein>
    <recommendedName>
        <fullName evidence="6">Enoyl reductase (ER) domain-containing protein</fullName>
    </recommendedName>
</protein>
<feature type="binding site" description="axial binding residue" evidence="5">
    <location>
        <position position="795"/>
    </location>
    <ligand>
        <name>heme</name>
        <dbReference type="ChEBI" id="CHEBI:30413"/>
    </ligand>
    <ligandPart>
        <name>Fe</name>
        <dbReference type="ChEBI" id="CHEBI:18248"/>
    </ligandPart>
</feature>
<keyword evidence="3" id="KW-0560">Oxidoreductase</keyword>
<dbReference type="EMBL" id="VFLP01000001">
    <property type="protein sequence ID" value="TRX98827.1"/>
    <property type="molecule type" value="Genomic_DNA"/>
</dbReference>
<dbReference type="AlphaFoldDB" id="A0A553IF60"/>
<sequence>MQNYGLIRVGIGKAILKPIPIPQLQEDYILVRTVTVALNPTDWTTLDAPGDDGTLVGCDYAGVVEEVGRAVTRDFKKGDRIAGFGHGGNDANPENGAFARYIAVKADLQIHIPDDVSFEAACTVGVGFGTAGYALYHELRLPFPDNVRENPNGNKGESSNSILIYGGSTATGSIAIQLAKLSGWNVITTCSPKNLDLVRDRGADEVFDYRLPNVGQQIFKVSNGSITKVLDTVSTTSTAEICAAAFAPQTGTRHKGDLLYSNLLGVECPRDDVKSMFFLGYSLSGESYIFEAEKYPAQPEDLEFAKKWFPIVEKLWAEGKLKTHPERVGEGGLLGCLEGMEEMRQGRVSGVKLVFHAGLSINLIEISHVFYCWSVVSRVASGRTLLIEIMRFTQKSRGNVQFVWIVIWCGLTKVAGIEICLTFISVMGPWSIGDPEAFLQIYRVNGAYPKSACYSVVKGSRPFDLAGERNEKIHSAQRRLVARAYSMESTLRLEAQIEELITPFLSKLDAVAFSKQIIDIGYWLQLFAFDVIGAVSFSKPYGFVSSGSDSYGSDSNFFSRIANSLASAGWLMHADGLFKLHQKLVMPLIGNLLAVNERNGFFFHFAQREVQTRKEQGGNDKDIAGQLFQVQKNKEELNDLSIAYMMTSNVFAGSDTTSIALRAIFLNLMRHPQALAKLRAELQGQQTAGKLSTIVTAAEADACPYLQAVIYEAMRLFSPVGFIMDRDVPAEGMTICGHHVPGGTVVGASPWIIHRATKVWGEDVESFRPERWLDCEDPGYLRRFFFAFGGGTRTCIGRHISWLEIEKLVSTLVMRYDFNLAKDATITEECGTLVFLKGLRVQVTHLSD</sequence>
<dbReference type="SUPFAM" id="SSF51735">
    <property type="entry name" value="NAD(P)-binding Rossmann-fold domains"/>
    <property type="match status" value="1"/>
</dbReference>
<comment type="similarity">
    <text evidence="1">Belongs to the zinc-containing alcohol dehydrogenase family.</text>
</comment>
<keyword evidence="2 5" id="KW-0479">Metal-binding</keyword>
<keyword evidence="8" id="KW-1185">Reference proteome</keyword>
<dbReference type="InterPro" id="IPR013149">
    <property type="entry name" value="ADH-like_C"/>
</dbReference>
<dbReference type="GO" id="GO:0005506">
    <property type="term" value="F:iron ion binding"/>
    <property type="evidence" value="ECO:0007669"/>
    <property type="project" value="InterPro"/>
</dbReference>
<dbReference type="InterPro" id="IPR011032">
    <property type="entry name" value="GroES-like_sf"/>
</dbReference>